<gene>
    <name evidence="3" type="ORF">PEPS_10560</name>
</gene>
<accession>A0ABN6L714</accession>
<evidence type="ECO:0000313" key="4">
    <source>
        <dbReference type="Proteomes" id="UP001354989"/>
    </source>
</evidence>
<protein>
    <recommendedName>
        <fullName evidence="5">Pentapeptide MXKDX repeat protein</fullName>
    </recommendedName>
</protein>
<dbReference type="RefSeq" id="WP_332920435.1">
    <property type="nucleotide sequence ID" value="NZ_AP025292.1"/>
</dbReference>
<organism evidence="3 4">
    <name type="scientific">Persicobacter psychrovividus</name>
    <dbReference type="NCBI Taxonomy" id="387638"/>
    <lineage>
        <taxon>Bacteria</taxon>
        <taxon>Pseudomonadati</taxon>
        <taxon>Bacteroidota</taxon>
        <taxon>Cytophagia</taxon>
        <taxon>Cytophagales</taxon>
        <taxon>Persicobacteraceae</taxon>
        <taxon>Persicobacter</taxon>
    </lineage>
</organism>
<name>A0ABN6L714_9BACT</name>
<reference evidence="3 4" key="1">
    <citation type="submission" date="2021-12" db="EMBL/GenBank/DDBJ databases">
        <title>Genome sequencing of bacteria with rrn-lacking chromosome and rrn-plasmid.</title>
        <authorList>
            <person name="Anda M."/>
            <person name="Iwasaki W."/>
        </authorList>
    </citation>
    <scope>NUCLEOTIDE SEQUENCE [LARGE SCALE GENOMIC DNA]</scope>
    <source>
        <strain evidence="3 4">NBRC 101262</strain>
    </source>
</reference>
<evidence type="ECO:0000256" key="1">
    <source>
        <dbReference type="SAM" id="MobiDB-lite"/>
    </source>
</evidence>
<evidence type="ECO:0000256" key="2">
    <source>
        <dbReference type="SAM" id="SignalP"/>
    </source>
</evidence>
<feature type="chain" id="PRO_5047081194" description="Pentapeptide MXKDX repeat protein" evidence="2">
    <location>
        <begin position="22"/>
        <end position="122"/>
    </location>
</feature>
<keyword evidence="2" id="KW-0732">Signal</keyword>
<sequence>MKTTKLWMMALAAVMVAFVFAFTPKQADESVKVDQIQEQAMVLMVSDTIVHDADEGMEGMDPEATDEDMENEMKNAQDHMDDAHDQMNDEMHKGHDHMKDEMHKGHDQMKDQSDKMKNQSDY</sequence>
<evidence type="ECO:0000313" key="3">
    <source>
        <dbReference type="EMBL" id="BDC98775.1"/>
    </source>
</evidence>
<dbReference type="Proteomes" id="UP001354989">
    <property type="component" value="Chromosome"/>
</dbReference>
<proteinExistence type="predicted"/>
<keyword evidence="4" id="KW-1185">Reference proteome</keyword>
<feature type="signal peptide" evidence="2">
    <location>
        <begin position="1"/>
        <end position="21"/>
    </location>
</feature>
<evidence type="ECO:0008006" key="5">
    <source>
        <dbReference type="Google" id="ProtNLM"/>
    </source>
</evidence>
<feature type="region of interest" description="Disordered" evidence="1">
    <location>
        <begin position="85"/>
        <end position="122"/>
    </location>
</feature>
<dbReference type="EMBL" id="AP025292">
    <property type="protein sequence ID" value="BDC98775.1"/>
    <property type="molecule type" value="Genomic_DNA"/>
</dbReference>